<dbReference type="SUPFAM" id="SSF56281">
    <property type="entry name" value="Metallo-hydrolase/oxidoreductase"/>
    <property type="match status" value="1"/>
</dbReference>
<evidence type="ECO:0000259" key="1">
    <source>
        <dbReference type="SMART" id="SM00849"/>
    </source>
</evidence>
<dbReference type="PANTHER" id="PTHR42951:SF4">
    <property type="entry name" value="ACYL-COENZYME A THIOESTERASE MBLAC2"/>
    <property type="match status" value="1"/>
</dbReference>
<dbReference type="InterPro" id="IPR001279">
    <property type="entry name" value="Metallo-B-lactamas"/>
</dbReference>
<protein>
    <submittedName>
        <fullName evidence="2">Beta-lactamase domain protein</fullName>
    </submittedName>
</protein>
<gene>
    <name evidence="2" type="ORF">HGMM_F31D11C19</name>
</gene>
<dbReference type="InterPro" id="IPR050855">
    <property type="entry name" value="NDM-1-like"/>
</dbReference>
<dbReference type="CDD" id="cd07726">
    <property type="entry name" value="ST1585-like_MBL-fold"/>
    <property type="match status" value="1"/>
</dbReference>
<proteinExistence type="predicted"/>
<dbReference type="AlphaFoldDB" id="E6NAN1"/>
<organism evidence="2">
    <name type="scientific">Caldiarchaeum subterraneum</name>
    <dbReference type="NCBI Taxonomy" id="311458"/>
    <lineage>
        <taxon>Archaea</taxon>
        <taxon>Nitrososphaerota</taxon>
        <taxon>Candidatus Caldarchaeales</taxon>
        <taxon>Candidatus Caldarchaeaceae</taxon>
        <taxon>Candidatus Caldarchaeum</taxon>
    </lineage>
</organism>
<dbReference type="InterPro" id="IPR036866">
    <property type="entry name" value="RibonucZ/Hydroxyglut_hydro"/>
</dbReference>
<dbReference type="Gene3D" id="3.60.15.10">
    <property type="entry name" value="Ribonuclease Z/Hydroxyacylglutathione hydrolase-like"/>
    <property type="match status" value="1"/>
</dbReference>
<name>E6NAN1_CALS0</name>
<dbReference type="SMART" id="SM00849">
    <property type="entry name" value="Lactamase_B"/>
    <property type="match status" value="1"/>
</dbReference>
<evidence type="ECO:0000313" key="2">
    <source>
        <dbReference type="EMBL" id="BAJ49387.1"/>
    </source>
</evidence>
<dbReference type="InterPro" id="IPR037482">
    <property type="entry name" value="ST1585_MBL-fold"/>
</dbReference>
<reference evidence="2" key="2">
    <citation type="journal article" date="2011" name="Nucleic Acids Res.">
        <title>Insights into the evolution of Archaea and eukaryotic protein modifier systems revealed by the genome of a novel archaeal group.</title>
        <authorList>
            <person name="Nunoura T."/>
            <person name="Takaki Y."/>
            <person name="Kakuta J."/>
            <person name="Nishi S."/>
            <person name="Sugahara J."/>
            <person name="Kazama H."/>
            <person name="Chee G."/>
            <person name="Hattori M."/>
            <person name="Kanai A."/>
            <person name="Atomi H."/>
            <person name="Takai K."/>
            <person name="Takami H."/>
        </authorList>
    </citation>
    <scope>NUCLEOTIDE SEQUENCE</scope>
</reference>
<feature type="domain" description="Metallo-beta-lactamase" evidence="1">
    <location>
        <begin position="20"/>
        <end position="217"/>
    </location>
</feature>
<accession>E6NAN1</accession>
<reference evidence="2" key="1">
    <citation type="journal article" date="2005" name="Environ. Microbiol.">
        <title>Genetic and functional properties of uncultivated thermophilic crenarchaeotes from a subsurface gold mine as revealed by analysis of genome fragments.</title>
        <authorList>
            <person name="Nunoura T."/>
            <person name="Hirayama H."/>
            <person name="Takami H."/>
            <person name="Oida H."/>
            <person name="Nishi S."/>
            <person name="Shimamura S."/>
            <person name="Suzuki Y."/>
            <person name="Inagaki F."/>
            <person name="Takai K."/>
            <person name="Nealson K.H."/>
            <person name="Horikoshi K."/>
        </authorList>
    </citation>
    <scope>NUCLEOTIDE SEQUENCE</scope>
</reference>
<dbReference type="EMBL" id="AP011892">
    <property type="protein sequence ID" value="BAJ49387.1"/>
    <property type="molecule type" value="Genomic_DNA"/>
</dbReference>
<dbReference type="PANTHER" id="PTHR42951">
    <property type="entry name" value="METALLO-BETA-LACTAMASE DOMAIN-CONTAINING"/>
    <property type="match status" value="1"/>
</dbReference>
<dbReference type="Pfam" id="PF00753">
    <property type="entry name" value="Lactamase_B"/>
    <property type="match status" value="1"/>
</dbReference>
<sequence length="306" mass="34324">MIITDRLAVVDTHGYGHEKTIASYILRGREVAVFDAGYSPGADHILRAMGELGIDPGDVTAIFLTHHHMDHAGGVYRLVKSFPEAVVVTHEDNVRFLLDTPRIVEATVASFGEDLSTHLGDMKPIQPERIEVLKEDVYDFGGVRVHPIKTPGHTPSHYSFLIEEENAVVTGDAVCAMSTGQQLLLPAASPPMYDVPSALMSLEKLESLKPSLLLTPHFGPHRLERGWFEKHREAVEWWLERVKLLLGEGRSAKEIAEAMRRELLNKTGLRDNELDHYTRDVFLGRLLPLTVQGFLGYLMTPPRRRQ</sequence>